<feature type="transmembrane region" description="Helical" evidence="7">
    <location>
        <begin position="184"/>
        <end position="205"/>
    </location>
</feature>
<evidence type="ECO:0000256" key="3">
    <source>
        <dbReference type="ARBA" id="ARBA00022475"/>
    </source>
</evidence>
<evidence type="ECO:0000256" key="5">
    <source>
        <dbReference type="ARBA" id="ARBA00022989"/>
    </source>
</evidence>
<evidence type="ECO:0000256" key="1">
    <source>
        <dbReference type="ARBA" id="ARBA00004651"/>
    </source>
</evidence>
<dbReference type="PANTHER" id="PTHR30151">
    <property type="entry name" value="ALKANE SULFONATE ABC TRANSPORTER-RELATED, MEMBRANE SUBUNIT"/>
    <property type="match status" value="1"/>
</dbReference>
<dbReference type="GO" id="GO:0005886">
    <property type="term" value="C:plasma membrane"/>
    <property type="evidence" value="ECO:0007669"/>
    <property type="project" value="UniProtKB-SubCell"/>
</dbReference>
<dbReference type="PANTHER" id="PTHR30151:SF0">
    <property type="entry name" value="ABC TRANSPORTER PERMEASE PROTEIN MJ0413-RELATED"/>
    <property type="match status" value="1"/>
</dbReference>
<name>A0A7W4J7R6_9PROT</name>
<feature type="transmembrane region" description="Helical" evidence="7">
    <location>
        <begin position="226"/>
        <end position="253"/>
    </location>
</feature>
<evidence type="ECO:0000256" key="6">
    <source>
        <dbReference type="ARBA" id="ARBA00023136"/>
    </source>
</evidence>
<feature type="transmembrane region" description="Helical" evidence="7">
    <location>
        <begin position="124"/>
        <end position="143"/>
    </location>
</feature>
<comment type="caution">
    <text evidence="9">The sequence shown here is derived from an EMBL/GenBank/DDBJ whole genome shotgun (WGS) entry which is preliminary data.</text>
</comment>
<keyword evidence="10" id="KW-1185">Reference proteome</keyword>
<protein>
    <submittedName>
        <fullName evidence="9">ABC transporter permease</fullName>
    </submittedName>
</protein>
<evidence type="ECO:0000259" key="8">
    <source>
        <dbReference type="PROSITE" id="PS50928"/>
    </source>
</evidence>
<keyword evidence="5 7" id="KW-1133">Transmembrane helix</keyword>
<dbReference type="AlphaFoldDB" id="A0A7W4J7R6"/>
<comment type="similarity">
    <text evidence="7">Belongs to the binding-protein-dependent transport system permease family.</text>
</comment>
<accession>A0A7W4J7R6</accession>
<keyword evidence="3" id="KW-1003">Cell membrane</keyword>
<dbReference type="Gene3D" id="1.10.3720.10">
    <property type="entry name" value="MetI-like"/>
    <property type="match status" value="1"/>
</dbReference>
<evidence type="ECO:0000256" key="4">
    <source>
        <dbReference type="ARBA" id="ARBA00022692"/>
    </source>
</evidence>
<keyword evidence="2 7" id="KW-0813">Transport</keyword>
<feature type="transmembrane region" description="Helical" evidence="7">
    <location>
        <begin position="58"/>
        <end position="79"/>
    </location>
</feature>
<reference evidence="9 10" key="1">
    <citation type="submission" date="2020-04" db="EMBL/GenBank/DDBJ databases">
        <title>Description of novel Gluconacetobacter.</title>
        <authorList>
            <person name="Sombolestani A."/>
        </authorList>
    </citation>
    <scope>NUCLEOTIDE SEQUENCE [LARGE SCALE GENOMIC DNA]</scope>
    <source>
        <strain evidence="9 10">LMG 21312</strain>
    </source>
</reference>
<dbReference type="Pfam" id="PF00528">
    <property type="entry name" value="BPD_transp_1"/>
    <property type="match status" value="1"/>
</dbReference>
<keyword evidence="6 7" id="KW-0472">Membrane</keyword>
<dbReference type="InterPro" id="IPR000515">
    <property type="entry name" value="MetI-like"/>
</dbReference>
<sequence>MVPPGPTSAPFRASSNCASSCAECCTTVVAMPMATSESVRTMARPAGRIASPRAARGAAYPAVVALKYGTMPALLILIWEIAPRLNLVSPVFFPPFSVVAHTAWSLLLSGVLPRHAMASVGRAGAGLMLATALAVPLGVGISASRLLSDMLSPVLEAFRNTSPLALLPAFTLVLGIGEVSKVTMVVYATFWPILLNTIAGVRGVDRVLVKAGRAMGLSRVQLVTRIVLPAAMPTIFTGIRLAMSAAFLVLIAAEMNGARAGLGFFVNSAQANFQIPEMYSGILALSAVGLFFNGALVLLGRRIGVLRKSVAP</sequence>
<dbReference type="GO" id="GO:0055085">
    <property type="term" value="P:transmembrane transport"/>
    <property type="evidence" value="ECO:0007669"/>
    <property type="project" value="InterPro"/>
</dbReference>
<dbReference type="SUPFAM" id="SSF161098">
    <property type="entry name" value="MetI-like"/>
    <property type="match status" value="1"/>
</dbReference>
<dbReference type="EMBL" id="JABEQH010000012">
    <property type="protein sequence ID" value="MBB2176285.1"/>
    <property type="molecule type" value="Genomic_DNA"/>
</dbReference>
<dbReference type="PROSITE" id="PS50928">
    <property type="entry name" value="ABC_TM1"/>
    <property type="match status" value="1"/>
</dbReference>
<dbReference type="CDD" id="cd06261">
    <property type="entry name" value="TM_PBP2"/>
    <property type="match status" value="1"/>
</dbReference>
<keyword evidence="4 7" id="KW-0812">Transmembrane</keyword>
<evidence type="ECO:0000313" key="9">
    <source>
        <dbReference type="EMBL" id="MBB2176285.1"/>
    </source>
</evidence>
<feature type="transmembrane region" description="Helical" evidence="7">
    <location>
        <begin position="91"/>
        <end position="112"/>
    </location>
</feature>
<gene>
    <name evidence="9" type="ORF">HLH21_10130</name>
</gene>
<comment type="subcellular location">
    <subcellularLocation>
        <location evidence="1 7">Cell membrane</location>
        <topology evidence="1 7">Multi-pass membrane protein</topology>
    </subcellularLocation>
</comment>
<evidence type="ECO:0000256" key="2">
    <source>
        <dbReference type="ARBA" id="ARBA00022448"/>
    </source>
</evidence>
<dbReference type="InterPro" id="IPR035906">
    <property type="entry name" value="MetI-like_sf"/>
</dbReference>
<evidence type="ECO:0000256" key="7">
    <source>
        <dbReference type="RuleBase" id="RU363032"/>
    </source>
</evidence>
<evidence type="ECO:0000313" key="10">
    <source>
        <dbReference type="Proteomes" id="UP000561066"/>
    </source>
</evidence>
<dbReference type="Proteomes" id="UP000561066">
    <property type="component" value="Unassembled WGS sequence"/>
</dbReference>
<organism evidence="9 10">
    <name type="scientific">Gluconacetobacter johannae</name>
    <dbReference type="NCBI Taxonomy" id="112140"/>
    <lineage>
        <taxon>Bacteria</taxon>
        <taxon>Pseudomonadati</taxon>
        <taxon>Pseudomonadota</taxon>
        <taxon>Alphaproteobacteria</taxon>
        <taxon>Acetobacterales</taxon>
        <taxon>Acetobacteraceae</taxon>
        <taxon>Gluconacetobacter</taxon>
    </lineage>
</organism>
<feature type="transmembrane region" description="Helical" evidence="7">
    <location>
        <begin position="278"/>
        <end position="299"/>
    </location>
</feature>
<feature type="domain" description="ABC transmembrane type-1" evidence="8">
    <location>
        <begin position="116"/>
        <end position="300"/>
    </location>
</feature>
<proteinExistence type="inferred from homology"/>